<protein>
    <submittedName>
        <fullName evidence="1">Uncharacterized protein</fullName>
    </submittedName>
</protein>
<dbReference type="EMBL" id="CAJJDO010000031">
    <property type="protein sequence ID" value="CAD8158248.1"/>
    <property type="molecule type" value="Genomic_DNA"/>
</dbReference>
<evidence type="ECO:0000313" key="1">
    <source>
        <dbReference type="EMBL" id="CAD8158248.1"/>
    </source>
</evidence>
<gene>
    <name evidence="1" type="ORF">PPENT_87.1.T0310243</name>
</gene>
<organism evidence="1 2">
    <name type="scientific">Paramecium pentaurelia</name>
    <dbReference type="NCBI Taxonomy" id="43138"/>
    <lineage>
        <taxon>Eukaryota</taxon>
        <taxon>Sar</taxon>
        <taxon>Alveolata</taxon>
        <taxon>Ciliophora</taxon>
        <taxon>Intramacronucleata</taxon>
        <taxon>Oligohymenophorea</taxon>
        <taxon>Peniculida</taxon>
        <taxon>Parameciidae</taxon>
        <taxon>Paramecium</taxon>
    </lineage>
</organism>
<dbReference type="OrthoDB" id="297397at2759"/>
<evidence type="ECO:0000313" key="2">
    <source>
        <dbReference type="Proteomes" id="UP000689195"/>
    </source>
</evidence>
<dbReference type="Proteomes" id="UP000689195">
    <property type="component" value="Unassembled WGS sequence"/>
</dbReference>
<keyword evidence="2" id="KW-1185">Reference proteome</keyword>
<sequence>MNLNRIPLAPLTPMQVQQLARLPKVQNIQNQLTCPNTIKNNLEYSKCSSTNYQFKIYKKIVLELLNSMQITPFLEFIYGLHFEFKTPFHIHICPTQSLINFLNLHYDIKQLYRIYDSIYKQNNKKIKIYLNISEIDLILQLLRSIVKQMPHISRIREVLKNQTVRDLVSIKNTQIEDPKLNQIITMIQYIFNSSLTKINSQIIVKKELQENIQKDQSFEHIQSNVQQVIISLFLQYCLYSKIILPEIIYSLVLLNKNSKNLTLDPSFVNDIPDSKQYDEFKEKIKYRKYLRISNLQGLIEYEDYIISEFQISYPMKNLENDLLQTINLVLENYQQILDRLIRIFSSKRIGTTLQILGSNSLSQIGMNIFNTILDIEKALKKRETIQKKRIPKIKLKIQKI</sequence>
<accession>A0A8S1U135</accession>
<comment type="caution">
    <text evidence="1">The sequence shown here is derived from an EMBL/GenBank/DDBJ whole genome shotgun (WGS) entry which is preliminary data.</text>
</comment>
<dbReference type="AlphaFoldDB" id="A0A8S1U135"/>
<reference evidence="1" key="1">
    <citation type="submission" date="2021-01" db="EMBL/GenBank/DDBJ databases">
        <authorList>
            <consortium name="Genoscope - CEA"/>
            <person name="William W."/>
        </authorList>
    </citation>
    <scope>NUCLEOTIDE SEQUENCE</scope>
</reference>
<proteinExistence type="predicted"/>
<name>A0A8S1U135_9CILI</name>